<keyword evidence="2" id="KW-0433">Leucine-rich repeat</keyword>
<comment type="caution">
    <text evidence="5">The sequence shown here is derived from an EMBL/GenBank/DDBJ whole genome shotgun (WGS) entry which is preliminary data.</text>
</comment>
<protein>
    <submittedName>
        <fullName evidence="5">Uncharacterized protein</fullName>
    </submittedName>
</protein>
<dbReference type="InterPro" id="IPR032675">
    <property type="entry name" value="LRR_dom_sf"/>
</dbReference>
<proteinExistence type="predicted"/>
<dbReference type="PANTHER" id="PTHR46652">
    <property type="entry name" value="LEUCINE-RICH REPEAT AND IQ DOMAIN-CONTAINING PROTEIN 1-RELATED"/>
    <property type="match status" value="1"/>
</dbReference>
<evidence type="ECO:0000256" key="3">
    <source>
        <dbReference type="ARBA" id="ARBA00022737"/>
    </source>
</evidence>
<name>A0AAE0FTE1_9CHLO</name>
<keyword evidence="3" id="KW-0677">Repeat</keyword>
<accession>A0AAE0FTE1</accession>
<evidence type="ECO:0000313" key="6">
    <source>
        <dbReference type="Proteomes" id="UP001190700"/>
    </source>
</evidence>
<feature type="compositionally biased region" description="Basic and acidic residues" evidence="4">
    <location>
        <begin position="7"/>
        <end position="16"/>
    </location>
</feature>
<evidence type="ECO:0000313" key="5">
    <source>
        <dbReference type="EMBL" id="KAK3264906.1"/>
    </source>
</evidence>
<dbReference type="Gene3D" id="3.80.10.10">
    <property type="entry name" value="Ribonuclease Inhibitor"/>
    <property type="match status" value="1"/>
</dbReference>
<dbReference type="Proteomes" id="UP001190700">
    <property type="component" value="Unassembled WGS sequence"/>
</dbReference>
<dbReference type="EMBL" id="LGRX02014278">
    <property type="protein sequence ID" value="KAK3264906.1"/>
    <property type="molecule type" value="Genomic_DNA"/>
</dbReference>
<dbReference type="AlphaFoldDB" id="A0AAE0FTE1"/>
<dbReference type="InterPro" id="IPR001611">
    <property type="entry name" value="Leu-rich_rpt"/>
</dbReference>
<evidence type="ECO:0000256" key="4">
    <source>
        <dbReference type="SAM" id="MobiDB-lite"/>
    </source>
</evidence>
<evidence type="ECO:0000256" key="1">
    <source>
        <dbReference type="ARBA" id="ARBA00004430"/>
    </source>
</evidence>
<dbReference type="SUPFAM" id="SSF52058">
    <property type="entry name" value="L domain-like"/>
    <property type="match status" value="1"/>
</dbReference>
<evidence type="ECO:0000256" key="2">
    <source>
        <dbReference type="ARBA" id="ARBA00022614"/>
    </source>
</evidence>
<keyword evidence="6" id="KW-1185">Reference proteome</keyword>
<feature type="region of interest" description="Disordered" evidence="4">
    <location>
        <begin position="1"/>
        <end position="57"/>
    </location>
</feature>
<dbReference type="PROSITE" id="PS51450">
    <property type="entry name" value="LRR"/>
    <property type="match status" value="1"/>
</dbReference>
<dbReference type="PANTHER" id="PTHR46652:SF3">
    <property type="entry name" value="LEUCINE-RICH REPEAT-CONTAINING PROTEIN 9"/>
    <property type="match status" value="1"/>
</dbReference>
<dbReference type="InterPro" id="IPR050836">
    <property type="entry name" value="SDS22/Internalin_LRR"/>
</dbReference>
<gene>
    <name evidence="5" type="ORF">CYMTET_26383</name>
</gene>
<organism evidence="5 6">
    <name type="scientific">Cymbomonas tetramitiformis</name>
    <dbReference type="NCBI Taxonomy" id="36881"/>
    <lineage>
        <taxon>Eukaryota</taxon>
        <taxon>Viridiplantae</taxon>
        <taxon>Chlorophyta</taxon>
        <taxon>Pyramimonadophyceae</taxon>
        <taxon>Pyramimonadales</taxon>
        <taxon>Pyramimonadaceae</taxon>
        <taxon>Cymbomonas</taxon>
    </lineage>
</organism>
<comment type="subcellular location">
    <subcellularLocation>
        <location evidence="1">Cytoplasm</location>
        <location evidence="1">Cytoskeleton</location>
        <location evidence="1">Cilium axoneme</location>
    </subcellularLocation>
</comment>
<reference evidence="5 6" key="1">
    <citation type="journal article" date="2015" name="Genome Biol. Evol.">
        <title>Comparative Genomics of a Bacterivorous Green Alga Reveals Evolutionary Causalities and Consequences of Phago-Mixotrophic Mode of Nutrition.</title>
        <authorList>
            <person name="Burns J.A."/>
            <person name="Paasch A."/>
            <person name="Narechania A."/>
            <person name="Kim E."/>
        </authorList>
    </citation>
    <scope>NUCLEOTIDE SEQUENCE [LARGE SCALE GENOMIC DNA]</scope>
    <source>
        <strain evidence="5 6">PLY_AMNH</strain>
    </source>
</reference>
<sequence length="374" mass="40102">MPTGRDSPSRDTKSYSEKGNTTPERRPTPTRRNATPERRPPVSRSSPSSPGDDDGDSGCSRLNLCLKGIATIDPSDVTSKLSALYVRVNRISVLKPLAAACNLKVLDLAFNEIQPEQLPQLAACPLLQQLYLNGNDLRCLEKLPLLTDLEVLVASGCGLQTLRMPGLPQLRMLSVCDNDLDSLTGMPYLPKLEVFQFAGNPKLHERADFLTVVALACSSSLKRICSDQNPAPQLIPSEVHDIVSQYPTYAGDCATPSLSAEGATVKLLGPRGLVRAGLGRDIPSATEIAEGADVGKLADAFLIGVQQAALPHGWVLLEASMSSPLCGECCESSFVLEGAEGDLPPGKLRFQWYVPEDDGRRGCPRMAPVDDVLG</sequence>
<dbReference type="GO" id="GO:0005930">
    <property type="term" value="C:axoneme"/>
    <property type="evidence" value="ECO:0007669"/>
    <property type="project" value="UniProtKB-SubCell"/>
</dbReference>